<organism evidence="2 3">
    <name type="scientific">Oopsacas minuta</name>
    <dbReference type="NCBI Taxonomy" id="111878"/>
    <lineage>
        <taxon>Eukaryota</taxon>
        <taxon>Metazoa</taxon>
        <taxon>Porifera</taxon>
        <taxon>Hexactinellida</taxon>
        <taxon>Hexasterophora</taxon>
        <taxon>Lyssacinosida</taxon>
        <taxon>Leucopsacidae</taxon>
        <taxon>Oopsacas</taxon>
    </lineage>
</organism>
<protein>
    <submittedName>
        <fullName evidence="2">Zinc finger mym-type protein 1-like protein</fullName>
    </submittedName>
</protein>
<dbReference type="PANTHER" id="PTHR46289">
    <property type="entry name" value="52 KDA REPRESSOR OF THE INHIBITOR OF THE PROTEIN KINASE-LIKE PROTEIN-RELATED"/>
    <property type="match status" value="1"/>
</dbReference>
<dbReference type="EMBL" id="JAKMXF010000155">
    <property type="protein sequence ID" value="KAI6656217.1"/>
    <property type="molecule type" value="Genomic_DNA"/>
</dbReference>
<evidence type="ECO:0000313" key="1">
    <source>
        <dbReference type="EMBL" id="KAI6656217.1"/>
    </source>
</evidence>
<dbReference type="AlphaFoldDB" id="A0AAV7K4S1"/>
<gene>
    <name evidence="1" type="ORF">LOD99_1550</name>
    <name evidence="2" type="ORF">LOD99_1567</name>
</gene>
<sequence length="426" mass="48560">MTEKYFSLLADESRDCGEIEQISVCVRYVYEGELHDYFFNFIRAEGLDTNSIVVKPAHVLAVVGVCVRDHMAAQCNDGASTMSGRLHGLQALMRSKVYPMALYVHWWAHRLNLVVVACAKISTKRVIYASIEQLYTFFSNLAPLDFFEKTQKVLGTHEAQHRELKLLSKTRWCCQSEACSAVAHTLGGIIAATVHFAEDTNTDRSAAAQGIINFIDTHFVVCLQLFRKVLTLTSYSANYMQDKHLDIGIAVNHIDTLKMSLSAEDLFDEIWDTAKALLDEHAIPQPIVKRRRVCKEDAVNSRVWIKSDYKVRLFDPVVRLFIAELNRRCSKDTCSVLLAMSSLIPTSDDFLKIHATKFFIEHYHLNEELQSSEFTVFSNQYRKANPQLKTILEVINIIEPHKMVYTELYKAYQIACNILVTTAEND</sequence>
<accession>A0AAV7K4S1</accession>
<dbReference type="PANTHER" id="PTHR46289:SF17">
    <property type="entry name" value="HAT C-TERMINAL DIMERISATION DOMAIN-CONTAINING PROTEIN"/>
    <property type="match status" value="1"/>
</dbReference>
<dbReference type="EMBL" id="JAKMXF010000155">
    <property type="protein sequence ID" value="KAI6656234.1"/>
    <property type="molecule type" value="Genomic_DNA"/>
</dbReference>
<reference evidence="2 3" key="2">
    <citation type="journal article" date="2023" name="BMC Biol.">
        <title>The compact genome of the sponge Oopsacas minuta (Hexactinellida) is lacking key metazoan core genes.</title>
        <authorList>
            <person name="Santini S."/>
            <person name="Schenkelaars Q."/>
            <person name="Jourda C."/>
            <person name="Duchesne M."/>
            <person name="Belahbib H."/>
            <person name="Rocher C."/>
            <person name="Selva M."/>
            <person name="Riesgo A."/>
            <person name="Vervoort M."/>
            <person name="Leys S.P."/>
            <person name="Kodjabachian L."/>
            <person name="Le Bivic A."/>
            <person name="Borchiellini C."/>
            <person name="Claverie J.M."/>
            <person name="Renard E."/>
        </authorList>
    </citation>
    <scope>NUCLEOTIDE SEQUENCE [LARGE SCALE GENOMIC DNA]</scope>
    <source>
        <strain evidence="2">SPO-2</strain>
    </source>
</reference>
<dbReference type="Proteomes" id="UP001165289">
    <property type="component" value="Unassembled WGS sequence"/>
</dbReference>
<name>A0AAV7K4S1_9METZ</name>
<comment type="caution">
    <text evidence="2">The sequence shown here is derived from an EMBL/GenBank/DDBJ whole genome shotgun (WGS) entry which is preliminary data.</text>
</comment>
<keyword evidence="3" id="KW-1185">Reference proteome</keyword>
<evidence type="ECO:0000313" key="2">
    <source>
        <dbReference type="EMBL" id="KAI6656234.1"/>
    </source>
</evidence>
<proteinExistence type="predicted"/>
<reference evidence="2" key="1">
    <citation type="submission" date="2022-02" db="EMBL/GenBank/DDBJ databases">
        <authorList>
            <person name="Santini S."/>
            <person name="Jourda C."/>
            <person name="Belahbib H."/>
            <person name="Rocher C."/>
            <person name="Selva M."/>
            <person name="Borchiellini C."/>
            <person name="Renard E."/>
        </authorList>
    </citation>
    <scope>NUCLEOTIDE SEQUENCE</scope>
    <source>
        <strain evidence="2">SPO-2</strain>
    </source>
</reference>
<dbReference type="InterPro" id="IPR052958">
    <property type="entry name" value="IFN-induced_PKR_regulator"/>
</dbReference>
<evidence type="ECO:0000313" key="3">
    <source>
        <dbReference type="Proteomes" id="UP001165289"/>
    </source>
</evidence>